<feature type="compositionally biased region" description="Polar residues" evidence="2">
    <location>
        <begin position="224"/>
        <end position="235"/>
    </location>
</feature>
<reference evidence="6 7" key="1">
    <citation type="submission" date="2018-06" db="EMBL/GenBank/DDBJ databases">
        <title>Sphaerisporangium craniellae sp. nov., isolated from a marine sponge in the South China Sea.</title>
        <authorList>
            <person name="Li L."/>
        </authorList>
    </citation>
    <scope>NUCLEOTIDE SEQUENCE [LARGE SCALE GENOMIC DNA]</scope>
    <source>
        <strain evidence="6 7">CCTCC AA 208026</strain>
    </source>
</reference>
<dbReference type="InterPro" id="IPR006584">
    <property type="entry name" value="Cellulose-bd_IV"/>
</dbReference>
<evidence type="ECO:0000259" key="4">
    <source>
        <dbReference type="PROSITE" id="PS50093"/>
    </source>
</evidence>
<protein>
    <submittedName>
        <fullName evidence="6">PKD domain-containing protein</fullName>
    </submittedName>
</protein>
<dbReference type="Proteomes" id="UP000253094">
    <property type="component" value="Unassembled WGS sequence"/>
</dbReference>
<dbReference type="InterPro" id="IPR035986">
    <property type="entry name" value="PKD_dom_sf"/>
</dbReference>
<dbReference type="AlphaFoldDB" id="A0A367F9Z5"/>
<feature type="compositionally biased region" description="Polar residues" evidence="2">
    <location>
        <begin position="202"/>
        <end position="211"/>
    </location>
</feature>
<gene>
    <name evidence="6" type="ORF">DQ384_29115</name>
</gene>
<dbReference type="Gene3D" id="2.60.40.10">
    <property type="entry name" value="Immunoglobulins"/>
    <property type="match status" value="1"/>
</dbReference>
<dbReference type="InterPro" id="IPR011042">
    <property type="entry name" value="6-blade_b-propeller_TolB-like"/>
</dbReference>
<evidence type="ECO:0000313" key="6">
    <source>
        <dbReference type="EMBL" id="RCG26505.1"/>
    </source>
</evidence>
<feature type="chain" id="PRO_5039495147" evidence="3">
    <location>
        <begin position="25"/>
        <end position="943"/>
    </location>
</feature>
<dbReference type="SUPFAM" id="SSF49785">
    <property type="entry name" value="Galactose-binding domain-like"/>
    <property type="match status" value="2"/>
</dbReference>
<feature type="domain" description="CBM6" evidence="5">
    <location>
        <begin position="819"/>
        <end position="942"/>
    </location>
</feature>
<comment type="caution">
    <text evidence="6">The sequence shown here is derived from an EMBL/GenBank/DDBJ whole genome shotgun (WGS) entry which is preliminary data.</text>
</comment>
<dbReference type="InterPro" id="IPR022409">
    <property type="entry name" value="PKD/Chitinase_dom"/>
</dbReference>
<dbReference type="SMART" id="SM00089">
    <property type="entry name" value="PKD"/>
    <property type="match status" value="1"/>
</dbReference>
<feature type="domain" description="PKD" evidence="4">
    <location>
        <begin position="496"/>
        <end position="577"/>
    </location>
</feature>
<dbReference type="Gene3D" id="2.120.10.30">
    <property type="entry name" value="TolB, C-terminal domain"/>
    <property type="match status" value="1"/>
</dbReference>
<dbReference type="Pfam" id="PF03422">
    <property type="entry name" value="CBM_6"/>
    <property type="match status" value="2"/>
</dbReference>
<dbReference type="InterPro" id="IPR000601">
    <property type="entry name" value="PKD_dom"/>
</dbReference>
<evidence type="ECO:0000256" key="1">
    <source>
        <dbReference type="ARBA" id="ARBA00022729"/>
    </source>
</evidence>
<sequence>MSPRPRPWTRLLATFALVLSGGMAAVTASGPAANASVIPASDYQQVQLAVGGAELGEAMSLAVLPNRSVLHTARDGTIRVTDAAGNTKVAGKLSVYTHDEEGLQGIAADPNFASNRYIYVYYSPPLSTPGGDAPTTGTQAQFDQWKGELYLSRFTLNADETVNLGSEKIVLRVPNDRGQCCHVGGDIDFDAAGNLYLTTGDDTNPFESSGYSPLDERTDRNPQFDAQRSSGNTNDLRGKVLRIKPQADGTYTIPSGNLFAPGTAKTRPEIYAMGFRNPFRMSVDKATGIVYLGDYGPDAGGTDPNRGPGGQVEFNRITSAGNYGWPYCTGTNTTNETYNEYTFPSGPSQAKYNCAGGPTNNSFRNTGLTTLPAARPAWIRYGGDAGSPPDFGGGSESPMGGPVYRYNASLNSAVKFPQSLDGRYFAGEYGRRWIKAIQVNADGTPGDIGAFPWTGTQVMDMAFGPDGALYVLDYGTGSNNQALYRIEYIGAANRNPIAKAAADKTSGPAPLTVNFSSAGSSDPEGGALTYSWNFGDGTTSTAANPTKTYTTNGTYTPTLTVRDPQGLTGTASLVVSVGNTAPTVNLTTPGDGQLFSYGDTVPFTVTGSDPEDGALDCTKVTVTYFLGHDSHRHQITSKTGCSGSITIPTDGEHDAAANIYGVFEASYTDKGGLTSTSTRTLQPRHRQAEHYGAMQGIQLATHGPAEGATTVGFTDNGDWISFTPYNVSNAVSITARVSSGGVGGTLEVRAGSATGTLLGTATVANTGGWETFVDVNANLTNKPAGATTLYLVFKGVTGQGNLFDLDAFTLNTSTGGTNTTTEGEAYTSNFGVQPASHAGASGGTTMGYIDNGDWAGYSQVNTQGAKTFTARVSSGGPGGTITIRSGSQTGTVLGTVNVANTGSWDTFANVSTNLTGSATGPLFLTFTGGSGSLLDVDTFTITR</sequence>
<dbReference type="PROSITE" id="PS50093">
    <property type="entry name" value="PKD"/>
    <property type="match status" value="1"/>
</dbReference>
<dbReference type="Pfam" id="PF07995">
    <property type="entry name" value="GSDH"/>
    <property type="match status" value="1"/>
</dbReference>
<dbReference type="InterPro" id="IPR011041">
    <property type="entry name" value="Quinoprot_gluc/sorb_DH_b-prop"/>
</dbReference>
<feature type="signal peptide" evidence="3">
    <location>
        <begin position="1"/>
        <end position="24"/>
    </location>
</feature>
<dbReference type="CDD" id="cd00146">
    <property type="entry name" value="PKD"/>
    <property type="match status" value="1"/>
</dbReference>
<evidence type="ECO:0000256" key="2">
    <source>
        <dbReference type="SAM" id="MobiDB-lite"/>
    </source>
</evidence>
<keyword evidence="7" id="KW-1185">Reference proteome</keyword>
<dbReference type="Gene3D" id="2.60.120.260">
    <property type="entry name" value="Galactose-binding domain-like"/>
    <property type="match status" value="2"/>
</dbReference>
<accession>A0A367F9Z5</accession>
<dbReference type="SUPFAM" id="SSF50952">
    <property type="entry name" value="Soluble quinoprotein glucose dehydrogenase"/>
    <property type="match status" value="1"/>
</dbReference>
<dbReference type="InterPro" id="IPR008979">
    <property type="entry name" value="Galactose-bd-like_sf"/>
</dbReference>
<dbReference type="Pfam" id="PF18911">
    <property type="entry name" value="PKD_4"/>
    <property type="match status" value="1"/>
</dbReference>
<organism evidence="6 7">
    <name type="scientific">Sphaerisporangium album</name>
    <dbReference type="NCBI Taxonomy" id="509200"/>
    <lineage>
        <taxon>Bacteria</taxon>
        <taxon>Bacillati</taxon>
        <taxon>Actinomycetota</taxon>
        <taxon>Actinomycetes</taxon>
        <taxon>Streptosporangiales</taxon>
        <taxon>Streptosporangiaceae</taxon>
        <taxon>Sphaerisporangium</taxon>
    </lineage>
</organism>
<feature type="region of interest" description="Disordered" evidence="2">
    <location>
        <begin position="202"/>
        <end position="236"/>
    </location>
</feature>
<dbReference type="PROSITE" id="PS51175">
    <property type="entry name" value="CBM6"/>
    <property type="match status" value="2"/>
</dbReference>
<dbReference type="InterPro" id="IPR005084">
    <property type="entry name" value="CBM6"/>
</dbReference>
<dbReference type="CDD" id="cd04084">
    <property type="entry name" value="CBM6_xylanase-like"/>
    <property type="match status" value="2"/>
</dbReference>
<evidence type="ECO:0000256" key="3">
    <source>
        <dbReference type="SAM" id="SignalP"/>
    </source>
</evidence>
<dbReference type="InterPro" id="IPR012938">
    <property type="entry name" value="Glc/Sorbosone_DH"/>
</dbReference>
<dbReference type="GO" id="GO:0030246">
    <property type="term" value="F:carbohydrate binding"/>
    <property type="evidence" value="ECO:0007669"/>
    <property type="project" value="InterPro"/>
</dbReference>
<proteinExistence type="predicted"/>
<evidence type="ECO:0000313" key="7">
    <source>
        <dbReference type="Proteomes" id="UP000253094"/>
    </source>
</evidence>
<dbReference type="SUPFAM" id="SSF49299">
    <property type="entry name" value="PKD domain"/>
    <property type="match status" value="1"/>
</dbReference>
<dbReference type="EMBL" id="QOIL01000019">
    <property type="protein sequence ID" value="RCG26505.1"/>
    <property type="molecule type" value="Genomic_DNA"/>
</dbReference>
<dbReference type="InterPro" id="IPR013783">
    <property type="entry name" value="Ig-like_fold"/>
</dbReference>
<name>A0A367F9Z5_9ACTN</name>
<keyword evidence="1 3" id="KW-0732">Signal</keyword>
<dbReference type="OrthoDB" id="5522149at2"/>
<dbReference type="GO" id="GO:0005975">
    <property type="term" value="P:carbohydrate metabolic process"/>
    <property type="evidence" value="ECO:0007669"/>
    <property type="project" value="UniProtKB-ARBA"/>
</dbReference>
<dbReference type="RefSeq" id="WP_114032078.1">
    <property type="nucleotide sequence ID" value="NZ_QOIL01000019.1"/>
</dbReference>
<dbReference type="PANTHER" id="PTHR19328:SF75">
    <property type="entry name" value="ALDOSE SUGAR DEHYDROGENASE YLII"/>
    <property type="match status" value="1"/>
</dbReference>
<dbReference type="SMART" id="SM00606">
    <property type="entry name" value="CBD_IV"/>
    <property type="match status" value="2"/>
</dbReference>
<feature type="domain" description="CBM6" evidence="5">
    <location>
        <begin position="684"/>
        <end position="811"/>
    </location>
</feature>
<evidence type="ECO:0000259" key="5">
    <source>
        <dbReference type="PROSITE" id="PS51175"/>
    </source>
</evidence>
<dbReference type="PANTHER" id="PTHR19328">
    <property type="entry name" value="HEDGEHOG-INTERACTING PROTEIN"/>
    <property type="match status" value="1"/>
</dbReference>